<evidence type="ECO:0000256" key="1">
    <source>
        <dbReference type="ARBA" id="ARBA00022837"/>
    </source>
</evidence>
<reference evidence="4 5" key="1">
    <citation type="journal article" date="2018" name="Gigascience">
        <title>Genomes of trombidid mites reveal novel predicted allergens and laterally-transferred genes associated with secondary metabolism.</title>
        <authorList>
            <person name="Dong X."/>
            <person name="Chaisiri K."/>
            <person name="Xia D."/>
            <person name="Armstrong S.D."/>
            <person name="Fang Y."/>
            <person name="Donnelly M.J."/>
            <person name="Kadowaki T."/>
            <person name="McGarry J.W."/>
            <person name="Darby A.C."/>
            <person name="Makepeace B.L."/>
        </authorList>
    </citation>
    <scope>NUCLEOTIDE SEQUENCE [LARGE SCALE GENOMIC DNA]</scope>
    <source>
        <strain evidence="4">UoL-WK</strain>
    </source>
</reference>
<evidence type="ECO:0000259" key="3">
    <source>
        <dbReference type="PROSITE" id="PS50222"/>
    </source>
</evidence>
<dbReference type="PROSITE" id="PS00018">
    <property type="entry name" value="EF_HAND_1"/>
    <property type="match status" value="4"/>
</dbReference>
<feature type="non-terminal residue" evidence="4">
    <location>
        <position position="1"/>
    </location>
</feature>
<feature type="domain" description="EF-hand" evidence="3">
    <location>
        <begin position="35"/>
        <end position="70"/>
    </location>
</feature>
<feature type="domain" description="EF-hand" evidence="3">
    <location>
        <begin position="84"/>
        <end position="119"/>
    </location>
</feature>
<dbReference type="PANTHER" id="PTHR19972">
    <property type="entry name" value="CALBINDIN"/>
    <property type="match status" value="1"/>
</dbReference>
<comment type="caution">
    <text evidence="4">The sequence shown here is derived from an EMBL/GenBank/DDBJ whole genome shotgun (WGS) entry which is preliminary data.</text>
</comment>
<dbReference type="PROSITE" id="PS50222">
    <property type="entry name" value="EF_HAND_2"/>
    <property type="match status" value="4"/>
</dbReference>
<accession>A0A443QTD0</accession>
<dbReference type="InterPro" id="IPR051001">
    <property type="entry name" value="Calbindin_Ca-bind"/>
</dbReference>
<dbReference type="GO" id="GO:0005509">
    <property type="term" value="F:calcium ion binding"/>
    <property type="evidence" value="ECO:0007669"/>
    <property type="project" value="InterPro"/>
</dbReference>
<dbReference type="Proteomes" id="UP000285301">
    <property type="component" value="Unassembled WGS sequence"/>
</dbReference>
<dbReference type="GO" id="GO:0099509">
    <property type="term" value="P:regulation of presynaptic cytosolic calcium ion concentration"/>
    <property type="evidence" value="ECO:0007669"/>
    <property type="project" value="TreeGrafter"/>
</dbReference>
<dbReference type="InterPro" id="IPR011992">
    <property type="entry name" value="EF-hand-dom_pair"/>
</dbReference>
<keyword evidence="1" id="KW-0106">Calcium</keyword>
<dbReference type="PANTHER" id="PTHR19972:SF10">
    <property type="entry name" value="CALBINDIN-32"/>
    <property type="match status" value="1"/>
</dbReference>
<dbReference type="GO" id="GO:0043195">
    <property type="term" value="C:terminal bouton"/>
    <property type="evidence" value="ECO:0007669"/>
    <property type="project" value="TreeGrafter"/>
</dbReference>
<sequence>LSKLDEMERNTSIKNTGKNHMRQFRDPNTGEFRTLTANEFLEMWKNYDTDGNGFIDGKELDKLLLDFMTSLTASKETEFVSVKLFNEFKQKFMQAYDENDNGKIEIKELVHVVPIEQPLSDLLLHHNSLKTSVDFMKVWKKYDADNSGYIEIEELEKILNDFYKETTSHTIPVDKLREYTSLIFEIFDSNKDGKLQLSEVSRYVRFFY</sequence>
<dbReference type="SUPFAM" id="SSF47473">
    <property type="entry name" value="EF-hand"/>
    <property type="match status" value="1"/>
</dbReference>
<evidence type="ECO:0000313" key="5">
    <source>
        <dbReference type="Proteomes" id="UP000285301"/>
    </source>
</evidence>
<feature type="region of interest" description="Disordered" evidence="2">
    <location>
        <begin position="1"/>
        <end position="28"/>
    </location>
</feature>
<dbReference type="GO" id="GO:0030425">
    <property type="term" value="C:dendrite"/>
    <property type="evidence" value="ECO:0007669"/>
    <property type="project" value="TreeGrafter"/>
</dbReference>
<proteinExistence type="predicted"/>
<evidence type="ECO:0000256" key="2">
    <source>
        <dbReference type="SAM" id="MobiDB-lite"/>
    </source>
</evidence>
<evidence type="ECO:0000313" key="4">
    <source>
        <dbReference type="EMBL" id="RWS06274.1"/>
    </source>
</evidence>
<keyword evidence="5" id="KW-1185">Reference proteome</keyword>
<dbReference type="GO" id="GO:1900271">
    <property type="term" value="P:regulation of long-term synaptic potentiation"/>
    <property type="evidence" value="ECO:0007669"/>
    <property type="project" value="TreeGrafter"/>
</dbReference>
<organism evidence="4 5">
    <name type="scientific">Dinothrombium tinctorium</name>
    <dbReference type="NCBI Taxonomy" id="1965070"/>
    <lineage>
        <taxon>Eukaryota</taxon>
        <taxon>Metazoa</taxon>
        <taxon>Ecdysozoa</taxon>
        <taxon>Arthropoda</taxon>
        <taxon>Chelicerata</taxon>
        <taxon>Arachnida</taxon>
        <taxon>Acari</taxon>
        <taxon>Acariformes</taxon>
        <taxon>Trombidiformes</taxon>
        <taxon>Prostigmata</taxon>
        <taxon>Anystina</taxon>
        <taxon>Parasitengona</taxon>
        <taxon>Trombidioidea</taxon>
        <taxon>Trombidiidae</taxon>
        <taxon>Dinothrombium</taxon>
    </lineage>
</organism>
<dbReference type="Gene3D" id="1.10.238.10">
    <property type="entry name" value="EF-hand"/>
    <property type="match status" value="2"/>
</dbReference>
<dbReference type="SMART" id="SM00054">
    <property type="entry name" value="EFh"/>
    <property type="match status" value="4"/>
</dbReference>
<dbReference type="InterPro" id="IPR018247">
    <property type="entry name" value="EF_Hand_1_Ca_BS"/>
</dbReference>
<dbReference type="AlphaFoldDB" id="A0A443QTD0"/>
<feature type="domain" description="EF-hand" evidence="3">
    <location>
        <begin position="130"/>
        <end position="165"/>
    </location>
</feature>
<feature type="domain" description="EF-hand" evidence="3">
    <location>
        <begin position="183"/>
        <end position="208"/>
    </location>
</feature>
<protein>
    <submittedName>
        <fullName evidence="4">Calbindin-32-like protein</fullName>
    </submittedName>
</protein>
<gene>
    <name evidence="4" type="ORF">B4U79_06311</name>
</gene>
<dbReference type="STRING" id="1965070.A0A443QTD0"/>
<dbReference type="Pfam" id="PF13499">
    <property type="entry name" value="EF-hand_7"/>
    <property type="match status" value="2"/>
</dbReference>
<name>A0A443QTD0_9ACAR</name>
<dbReference type="GO" id="GO:0005829">
    <property type="term" value="C:cytosol"/>
    <property type="evidence" value="ECO:0007669"/>
    <property type="project" value="TreeGrafter"/>
</dbReference>
<dbReference type="EMBL" id="NCKU01004227">
    <property type="protein sequence ID" value="RWS06274.1"/>
    <property type="molecule type" value="Genomic_DNA"/>
</dbReference>
<dbReference type="InterPro" id="IPR002048">
    <property type="entry name" value="EF_hand_dom"/>
</dbReference>
<feature type="compositionally biased region" description="Basic and acidic residues" evidence="2">
    <location>
        <begin position="1"/>
        <end position="11"/>
    </location>
</feature>
<dbReference type="OrthoDB" id="6488910at2759"/>
<dbReference type="GO" id="GO:0005634">
    <property type="term" value="C:nucleus"/>
    <property type="evidence" value="ECO:0007669"/>
    <property type="project" value="TreeGrafter"/>
</dbReference>